<evidence type="ECO:0000256" key="1">
    <source>
        <dbReference type="SAM" id="MobiDB-lite"/>
    </source>
</evidence>
<evidence type="ECO:0000313" key="3">
    <source>
        <dbReference type="EMBL" id="GEL96348.1"/>
    </source>
</evidence>
<dbReference type="Proteomes" id="UP000321720">
    <property type="component" value="Unassembled WGS sequence"/>
</dbReference>
<keyword evidence="2" id="KW-1133">Transmembrane helix</keyword>
<proteinExistence type="predicted"/>
<organism evidence="3 4">
    <name type="scientific">Cellulomonas composti</name>
    <dbReference type="NCBI Taxonomy" id="266130"/>
    <lineage>
        <taxon>Bacteria</taxon>
        <taxon>Bacillati</taxon>
        <taxon>Actinomycetota</taxon>
        <taxon>Actinomycetes</taxon>
        <taxon>Micrococcales</taxon>
        <taxon>Cellulomonadaceae</taxon>
        <taxon>Cellulomonas</taxon>
    </lineage>
</organism>
<dbReference type="AlphaFoldDB" id="A0A511JEC8"/>
<dbReference type="RefSeq" id="WP_146843985.1">
    <property type="nucleotide sequence ID" value="NZ_BJWG01000018.1"/>
</dbReference>
<feature type="compositionally biased region" description="Pro residues" evidence="1">
    <location>
        <begin position="21"/>
        <end position="33"/>
    </location>
</feature>
<protein>
    <submittedName>
        <fullName evidence="3">Uncharacterized protein</fullName>
    </submittedName>
</protein>
<gene>
    <name evidence="3" type="ORF">CCO02nite_30060</name>
</gene>
<comment type="caution">
    <text evidence="3">The sequence shown here is derived from an EMBL/GenBank/DDBJ whole genome shotgun (WGS) entry which is preliminary data.</text>
</comment>
<feature type="transmembrane region" description="Helical" evidence="2">
    <location>
        <begin position="43"/>
        <end position="65"/>
    </location>
</feature>
<reference evidence="3 4" key="1">
    <citation type="submission" date="2019-07" db="EMBL/GenBank/DDBJ databases">
        <title>Whole genome shotgun sequence of Cellulomonas composti NBRC 100758.</title>
        <authorList>
            <person name="Hosoyama A."/>
            <person name="Uohara A."/>
            <person name="Ohji S."/>
            <person name="Ichikawa N."/>
        </authorList>
    </citation>
    <scope>NUCLEOTIDE SEQUENCE [LARGE SCALE GENOMIC DNA]</scope>
    <source>
        <strain evidence="3 4">NBRC 100758</strain>
    </source>
</reference>
<feature type="region of interest" description="Disordered" evidence="1">
    <location>
        <begin position="1"/>
        <end position="33"/>
    </location>
</feature>
<sequence>MTHDAGTYDAPPTGQVATGRPFPPPPWPLGPERPLPVTTGTPVLLRIVFTGIAVLFVGSSVQGLVDPSTVKVDESAVPLWVGILIMLGTTLVGVFCLVFAWGNTVVVDRHSVALRLVGMHRRADLETAARIVARPRRVSSGAGNALTPSRIIQIVVSSPYGRPVLLRDDLSDVGAALEVLTRWWYARPELVQDEQTAQILAAVAAQLARPT</sequence>
<evidence type="ECO:0000256" key="2">
    <source>
        <dbReference type="SAM" id="Phobius"/>
    </source>
</evidence>
<feature type="transmembrane region" description="Helical" evidence="2">
    <location>
        <begin position="77"/>
        <end position="101"/>
    </location>
</feature>
<keyword evidence="4" id="KW-1185">Reference proteome</keyword>
<accession>A0A511JEC8</accession>
<evidence type="ECO:0000313" key="4">
    <source>
        <dbReference type="Proteomes" id="UP000321720"/>
    </source>
</evidence>
<name>A0A511JEC8_9CELL</name>
<keyword evidence="2" id="KW-0812">Transmembrane</keyword>
<dbReference type="EMBL" id="BJWG01000018">
    <property type="protein sequence ID" value="GEL96348.1"/>
    <property type="molecule type" value="Genomic_DNA"/>
</dbReference>
<keyword evidence="2" id="KW-0472">Membrane</keyword>